<reference evidence="1" key="1">
    <citation type="submission" date="2020-11" db="EMBL/GenBank/DDBJ databases">
        <authorList>
            <consortium name="DOE Joint Genome Institute"/>
            <person name="Ahrendt S."/>
            <person name="Riley R."/>
            <person name="Andreopoulos W."/>
            <person name="Labutti K."/>
            <person name="Pangilinan J."/>
            <person name="Ruiz-Duenas F.J."/>
            <person name="Barrasa J.M."/>
            <person name="Sanchez-Garcia M."/>
            <person name="Camarero S."/>
            <person name="Miyauchi S."/>
            <person name="Serrano A."/>
            <person name="Linde D."/>
            <person name="Babiker R."/>
            <person name="Drula E."/>
            <person name="Ayuso-Fernandez I."/>
            <person name="Pacheco R."/>
            <person name="Padilla G."/>
            <person name="Ferreira P."/>
            <person name="Barriuso J."/>
            <person name="Kellner H."/>
            <person name="Castanera R."/>
            <person name="Alfaro M."/>
            <person name="Ramirez L."/>
            <person name="Pisabarro A.G."/>
            <person name="Kuo A."/>
            <person name="Tritt A."/>
            <person name="Lipzen A."/>
            <person name="He G."/>
            <person name="Yan M."/>
            <person name="Ng V."/>
            <person name="Cullen D."/>
            <person name="Martin F."/>
            <person name="Rosso M.-N."/>
            <person name="Henrissat B."/>
            <person name="Hibbett D."/>
            <person name="Martinez A.T."/>
            <person name="Grigoriev I.V."/>
        </authorList>
    </citation>
    <scope>NUCLEOTIDE SEQUENCE</scope>
    <source>
        <strain evidence="1">ATCC 90797</strain>
    </source>
</reference>
<dbReference type="Proteomes" id="UP000807025">
    <property type="component" value="Unassembled WGS sequence"/>
</dbReference>
<dbReference type="AlphaFoldDB" id="A0A9P6DC36"/>
<organism evidence="1 2">
    <name type="scientific">Pleurotus eryngii</name>
    <name type="common">Boletus of the steppes</name>
    <dbReference type="NCBI Taxonomy" id="5323"/>
    <lineage>
        <taxon>Eukaryota</taxon>
        <taxon>Fungi</taxon>
        <taxon>Dikarya</taxon>
        <taxon>Basidiomycota</taxon>
        <taxon>Agaricomycotina</taxon>
        <taxon>Agaricomycetes</taxon>
        <taxon>Agaricomycetidae</taxon>
        <taxon>Agaricales</taxon>
        <taxon>Pleurotineae</taxon>
        <taxon>Pleurotaceae</taxon>
        <taxon>Pleurotus</taxon>
    </lineage>
</organism>
<protein>
    <submittedName>
        <fullName evidence="1">Uncharacterized protein</fullName>
    </submittedName>
</protein>
<name>A0A9P6DC36_PLEER</name>
<keyword evidence="2" id="KW-1185">Reference proteome</keyword>
<proteinExistence type="predicted"/>
<comment type="caution">
    <text evidence="1">The sequence shown here is derived from an EMBL/GenBank/DDBJ whole genome shotgun (WGS) entry which is preliminary data.</text>
</comment>
<evidence type="ECO:0000313" key="1">
    <source>
        <dbReference type="EMBL" id="KAF9490075.1"/>
    </source>
</evidence>
<accession>A0A9P6DC36</accession>
<sequence>MGLRLRGRWSVDGTWFSTAPRLHRTRTLNISRRSEGEEGWRERREKAEERAWREGGTPRLRDTERSAFFLLMSRSGFSLCCTIQILNVQRSTSVTLAPFQIQCPSLVPALPLPFVLLVYTYLRPL</sequence>
<gene>
    <name evidence="1" type="ORF">BDN71DRAFT_233621</name>
</gene>
<evidence type="ECO:0000313" key="2">
    <source>
        <dbReference type="Proteomes" id="UP000807025"/>
    </source>
</evidence>
<dbReference type="EMBL" id="MU154650">
    <property type="protein sequence ID" value="KAF9490075.1"/>
    <property type="molecule type" value="Genomic_DNA"/>
</dbReference>